<dbReference type="Gene3D" id="3.40.50.720">
    <property type="entry name" value="NAD(P)-binding Rossmann-like Domain"/>
    <property type="match status" value="1"/>
</dbReference>
<organism evidence="2 3">
    <name type="scientific">Alteromonas sediminis</name>
    <dbReference type="NCBI Taxonomy" id="2259342"/>
    <lineage>
        <taxon>Bacteria</taxon>
        <taxon>Pseudomonadati</taxon>
        <taxon>Pseudomonadota</taxon>
        <taxon>Gammaproteobacteria</taxon>
        <taxon>Alteromonadales</taxon>
        <taxon>Alteromonadaceae</taxon>
        <taxon>Alteromonas/Salinimonas group</taxon>
        <taxon>Alteromonas</taxon>
    </lineage>
</organism>
<accession>A0A3N5XWH3</accession>
<dbReference type="Proteomes" id="UP000275281">
    <property type="component" value="Unassembled WGS sequence"/>
</dbReference>
<dbReference type="PANTHER" id="PTHR43685:SF2">
    <property type="entry name" value="GLYCOSYLTRANSFERASE 2-LIKE DOMAIN-CONTAINING PROTEIN"/>
    <property type="match status" value="1"/>
</dbReference>
<dbReference type="SUPFAM" id="SSF53448">
    <property type="entry name" value="Nucleotide-diphospho-sugar transferases"/>
    <property type="match status" value="1"/>
</dbReference>
<comment type="caution">
    <text evidence="2">The sequence shown here is derived from an EMBL/GenBank/DDBJ whole genome shotgun (WGS) entry which is preliminary data.</text>
</comment>
<keyword evidence="3" id="KW-1185">Reference proteome</keyword>
<name>A0A3N5XWH3_9ALTE</name>
<dbReference type="AlphaFoldDB" id="A0A3N5XWH3"/>
<dbReference type="Pfam" id="PF00535">
    <property type="entry name" value="Glycos_transf_2"/>
    <property type="match status" value="1"/>
</dbReference>
<dbReference type="GO" id="GO:0016740">
    <property type="term" value="F:transferase activity"/>
    <property type="evidence" value="ECO:0007669"/>
    <property type="project" value="UniProtKB-KW"/>
</dbReference>
<dbReference type="EMBL" id="RPOK01000006">
    <property type="protein sequence ID" value="RPJ64982.1"/>
    <property type="molecule type" value="Genomic_DNA"/>
</dbReference>
<keyword evidence="2" id="KW-0808">Transferase</keyword>
<dbReference type="Gene3D" id="3.90.550.10">
    <property type="entry name" value="Spore Coat Polysaccharide Biosynthesis Protein SpsA, Chain A"/>
    <property type="match status" value="1"/>
</dbReference>
<protein>
    <submittedName>
        <fullName evidence="2">Glycosyltransferase</fullName>
    </submittedName>
</protein>
<dbReference type="CDD" id="cd00761">
    <property type="entry name" value="Glyco_tranf_GTA_type"/>
    <property type="match status" value="1"/>
</dbReference>
<evidence type="ECO:0000259" key="1">
    <source>
        <dbReference type="Pfam" id="PF00535"/>
    </source>
</evidence>
<evidence type="ECO:0000313" key="2">
    <source>
        <dbReference type="EMBL" id="RPJ64982.1"/>
    </source>
</evidence>
<dbReference type="OrthoDB" id="396512at2"/>
<sequence length="357" mass="40151">MTSSREPLISVVITTCNRPNTLKRAILSVINQTYPNIDLIVVDDANSASAQKTVSALSMKGIPIRYLANQQRMGANYSRNLGIRNARGEFIAGLDDDDEFLPDRLALLMQHYDDSFAFVTSLNIIVSDAAETQNICPREVSLDHMLRRNVLMNQALVEVKRLVSVGLYDESLVSCQDYDMWVRLMAAFGNVLVVQSATQRIYMPENTERISSCSRKKKSGRFQFYRKHKNLMNTTQRLIHLSAIKKYKNPALSKNSIAIDAILKKLDTVGCKAVAAYGKGEFLQELYPYLASRGIELTHVIDSYTQGGTVFGVDILSPSDWVKTNSQYVVIASTEYREEMISTLRQSSQHAHHITII</sequence>
<proteinExistence type="predicted"/>
<reference evidence="2 3" key="1">
    <citation type="submission" date="2018-11" db="EMBL/GenBank/DDBJ databases">
        <authorList>
            <person name="Ye M.-Q."/>
            <person name="Du Z.-J."/>
        </authorList>
    </citation>
    <scope>NUCLEOTIDE SEQUENCE [LARGE SCALE GENOMIC DNA]</scope>
    <source>
        <strain evidence="2 3">U0105</strain>
    </source>
</reference>
<evidence type="ECO:0000313" key="3">
    <source>
        <dbReference type="Proteomes" id="UP000275281"/>
    </source>
</evidence>
<feature type="domain" description="Glycosyltransferase 2-like" evidence="1">
    <location>
        <begin position="10"/>
        <end position="127"/>
    </location>
</feature>
<dbReference type="InterPro" id="IPR029044">
    <property type="entry name" value="Nucleotide-diphossugar_trans"/>
</dbReference>
<dbReference type="InterPro" id="IPR001173">
    <property type="entry name" value="Glyco_trans_2-like"/>
</dbReference>
<dbReference type="RefSeq" id="WP_124029111.1">
    <property type="nucleotide sequence ID" value="NZ_JBHRSN010000013.1"/>
</dbReference>
<dbReference type="InterPro" id="IPR050834">
    <property type="entry name" value="Glycosyltransf_2"/>
</dbReference>
<gene>
    <name evidence="2" type="ORF">DRW07_16820</name>
</gene>
<dbReference type="PANTHER" id="PTHR43685">
    <property type="entry name" value="GLYCOSYLTRANSFERASE"/>
    <property type="match status" value="1"/>
</dbReference>